<feature type="region of interest" description="Disordered" evidence="1">
    <location>
        <begin position="24"/>
        <end position="51"/>
    </location>
</feature>
<name>A0A5B7HAA3_PORTR</name>
<gene>
    <name evidence="2" type="ORF">E2C01_060734</name>
</gene>
<dbReference type="AlphaFoldDB" id="A0A5B7HAA3"/>
<dbReference type="EMBL" id="VSRR010024967">
    <property type="protein sequence ID" value="MPC66585.1"/>
    <property type="molecule type" value="Genomic_DNA"/>
</dbReference>
<reference evidence="2 3" key="1">
    <citation type="submission" date="2019-05" db="EMBL/GenBank/DDBJ databases">
        <title>Another draft genome of Portunus trituberculatus and its Hox gene families provides insights of decapod evolution.</title>
        <authorList>
            <person name="Jeong J.-H."/>
            <person name="Song I."/>
            <person name="Kim S."/>
            <person name="Choi T."/>
            <person name="Kim D."/>
            <person name="Ryu S."/>
            <person name="Kim W."/>
        </authorList>
    </citation>
    <scope>NUCLEOTIDE SEQUENCE [LARGE SCALE GENOMIC DNA]</scope>
    <source>
        <tissue evidence="2">Muscle</tissue>
    </source>
</reference>
<feature type="compositionally biased region" description="Basic residues" evidence="1">
    <location>
        <begin position="31"/>
        <end position="49"/>
    </location>
</feature>
<accession>A0A5B7HAA3</accession>
<evidence type="ECO:0000256" key="1">
    <source>
        <dbReference type="SAM" id="MobiDB-lite"/>
    </source>
</evidence>
<sequence>MKAARYTPRQRFFPRCRLCSVKTDSPENSAPRHHNHHHHHHCHRHHRRGTREVVRAPQAERHVRTLHRTSLHFTASCRRPHRLELDLRVYIYQSTRDPEHWRGKTGNSAPASQPEYRRQVLSQILPFPQALSALHYGSQTPRCIAFIGNTLTTCKVRLYFNTFSTGTHFYLEIFVHLDHFIDIRKGLWRAED</sequence>
<dbReference type="Proteomes" id="UP000324222">
    <property type="component" value="Unassembled WGS sequence"/>
</dbReference>
<proteinExistence type="predicted"/>
<comment type="caution">
    <text evidence="2">The sequence shown here is derived from an EMBL/GenBank/DDBJ whole genome shotgun (WGS) entry which is preliminary data.</text>
</comment>
<organism evidence="2 3">
    <name type="scientific">Portunus trituberculatus</name>
    <name type="common">Swimming crab</name>
    <name type="synonym">Neptunus trituberculatus</name>
    <dbReference type="NCBI Taxonomy" id="210409"/>
    <lineage>
        <taxon>Eukaryota</taxon>
        <taxon>Metazoa</taxon>
        <taxon>Ecdysozoa</taxon>
        <taxon>Arthropoda</taxon>
        <taxon>Crustacea</taxon>
        <taxon>Multicrustacea</taxon>
        <taxon>Malacostraca</taxon>
        <taxon>Eumalacostraca</taxon>
        <taxon>Eucarida</taxon>
        <taxon>Decapoda</taxon>
        <taxon>Pleocyemata</taxon>
        <taxon>Brachyura</taxon>
        <taxon>Eubrachyura</taxon>
        <taxon>Portunoidea</taxon>
        <taxon>Portunidae</taxon>
        <taxon>Portuninae</taxon>
        <taxon>Portunus</taxon>
    </lineage>
</organism>
<evidence type="ECO:0000313" key="3">
    <source>
        <dbReference type="Proteomes" id="UP000324222"/>
    </source>
</evidence>
<keyword evidence="3" id="KW-1185">Reference proteome</keyword>
<evidence type="ECO:0000313" key="2">
    <source>
        <dbReference type="EMBL" id="MPC66585.1"/>
    </source>
</evidence>
<protein>
    <submittedName>
        <fullName evidence="2">Uncharacterized protein</fullName>
    </submittedName>
</protein>